<evidence type="ECO:0000256" key="3">
    <source>
        <dbReference type="ARBA" id="ARBA00004613"/>
    </source>
</evidence>
<dbReference type="STRING" id="690417.IC63_07295"/>
<dbReference type="Gene3D" id="3.30.870.10">
    <property type="entry name" value="Endonuclease Chain A"/>
    <property type="match status" value="1"/>
</dbReference>
<comment type="caution">
    <text evidence="12">The sequence shown here is derived from an EMBL/GenBank/DDBJ whole genome shotgun (WGS) entry which is preliminary data.</text>
</comment>
<evidence type="ECO:0000256" key="6">
    <source>
        <dbReference type="ARBA" id="ARBA00022737"/>
    </source>
</evidence>
<keyword evidence="13" id="KW-1185">Reference proteome</keyword>
<comment type="catalytic activity">
    <reaction evidence="1">
        <text>a 1,2-diacyl-sn-glycero-3-phosphocholine + H2O = a 1,2-diacyl-sn-glycero-3-phosphate + choline + H(+)</text>
        <dbReference type="Rhea" id="RHEA:14445"/>
        <dbReference type="ChEBI" id="CHEBI:15354"/>
        <dbReference type="ChEBI" id="CHEBI:15377"/>
        <dbReference type="ChEBI" id="CHEBI:15378"/>
        <dbReference type="ChEBI" id="CHEBI:57643"/>
        <dbReference type="ChEBI" id="CHEBI:58608"/>
        <dbReference type="EC" id="3.1.4.4"/>
    </reaction>
</comment>
<dbReference type="SUPFAM" id="SSF56024">
    <property type="entry name" value="Phospholipase D/nuclease"/>
    <property type="match status" value="1"/>
</dbReference>
<dbReference type="InterPro" id="IPR001736">
    <property type="entry name" value="PLipase_D/transphosphatidylase"/>
</dbReference>
<dbReference type="AlphaFoldDB" id="A0A099FCN0"/>
<evidence type="ECO:0000256" key="9">
    <source>
        <dbReference type="ARBA" id="ARBA00029594"/>
    </source>
</evidence>
<protein>
    <recommendedName>
        <fullName evidence="4">Phospholipase D</fullName>
    </recommendedName>
    <alternativeName>
        <fullName evidence="9">Choline phosphatase</fullName>
    </alternativeName>
</protein>
<evidence type="ECO:0000256" key="1">
    <source>
        <dbReference type="ARBA" id="ARBA00000798"/>
    </source>
</evidence>
<comment type="subcellular location">
    <subcellularLocation>
        <location evidence="3">Secreted</location>
    </subcellularLocation>
</comment>
<keyword evidence="10" id="KW-1133">Transmembrane helix</keyword>
<evidence type="ECO:0000259" key="11">
    <source>
        <dbReference type="PROSITE" id="PS50035"/>
    </source>
</evidence>
<reference evidence="12 13" key="2">
    <citation type="submission" date="2014-10" db="EMBL/GenBank/DDBJ databases">
        <title>Paracoccus sanguinis sp. nov., isolated from clinical specimens of New York State patients.</title>
        <authorList>
            <person name="Mingle L.A."/>
            <person name="Cole J.A."/>
            <person name="Lapierre P."/>
            <person name="Musser K.A."/>
        </authorList>
    </citation>
    <scope>NUCLEOTIDE SEQUENCE [LARGE SCALE GENOMIC DNA]</scope>
    <source>
        <strain evidence="12 13">HAMBI 3106</strain>
    </source>
</reference>
<dbReference type="RefSeq" id="WP_036718466.1">
    <property type="nucleotide sequence ID" value="NZ_JRKS01000016.1"/>
</dbReference>
<accession>A0A099FCN0</accession>
<name>A0A099FCN0_9RHOB</name>
<dbReference type="GO" id="GO:0005576">
    <property type="term" value="C:extracellular region"/>
    <property type="evidence" value="ECO:0007669"/>
    <property type="project" value="UniProtKB-SubCell"/>
</dbReference>
<evidence type="ECO:0000256" key="5">
    <source>
        <dbReference type="ARBA" id="ARBA00022525"/>
    </source>
</evidence>
<comment type="function">
    <text evidence="2">Could be a virulence factor.</text>
</comment>
<keyword evidence="5" id="KW-0964">Secreted</keyword>
<dbReference type="EMBL" id="JRKS01000016">
    <property type="protein sequence ID" value="KGJ07837.1"/>
    <property type="molecule type" value="Genomic_DNA"/>
</dbReference>
<evidence type="ECO:0000256" key="8">
    <source>
        <dbReference type="ARBA" id="ARBA00023098"/>
    </source>
</evidence>
<reference evidence="12 13" key="1">
    <citation type="submission" date="2014-09" db="EMBL/GenBank/DDBJ databases">
        <authorList>
            <person name="McGinnis J.M."/>
            <person name="Wolfgang W.J."/>
        </authorList>
    </citation>
    <scope>NUCLEOTIDE SEQUENCE [LARGE SCALE GENOMIC DNA]</scope>
    <source>
        <strain evidence="12 13">HAMBI 3106</strain>
    </source>
</reference>
<evidence type="ECO:0000256" key="4">
    <source>
        <dbReference type="ARBA" id="ARBA00018392"/>
    </source>
</evidence>
<feature type="transmembrane region" description="Helical" evidence="10">
    <location>
        <begin position="225"/>
        <end position="245"/>
    </location>
</feature>
<dbReference type="Pfam" id="PF13091">
    <property type="entry name" value="PLDc_2"/>
    <property type="match status" value="1"/>
</dbReference>
<sequence>PETDAPAVAEIERLYLDSIAAARRSIYIESQYFAADGIAEAIARRLAEPDGPEVVVVNPAAAQGAIEDAAMHVTRSRLMLALQAADRHGRFRLLSPVSTEGAPIYVHAKLVIADDEILRVGSSNIDRRSMGFDTEADVAVLATTARDRDRIRAIRHERLAEHLGATPEQVEAAGGMIAALDRLNHGPRRLVPIEPREPGLLGRFLSDTRLFDPRYRRSAQSRLGLTGRHVFLAVGAAAALGLIAWRRSARRRR</sequence>
<evidence type="ECO:0000313" key="13">
    <source>
        <dbReference type="Proteomes" id="UP000029917"/>
    </source>
</evidence>
<dbReference type="CDD" id="cd09143">
    <property type="entry name" value="PLDc_vPLD1_2_like_bac_2"/>
    <property type="match status" value="1"/>
</dbReference>
<keyword evidence="8" id="KW-0443">Lipid metabolism</keyword>
<feature type="domain" description="PLD phosphodiesterase" evidence="11">
    <location>
        <begin position="102"/>
        <end position="129"/>
    </location>
</feature>
<dbReference type="InterPro" id="IPR015679">
    <property type="entry name" value="PLipase_D_fam"/>
</dbReference>
<evidence type="ECO:0000256" key="2">
    <source>
        <dbReference type="ARBA" id="ARBA00003145"/>
    </source>
</evidence>
<keyword evidence="6" id="KW-0677">Repeat</keyword>
<proteinExistence type="predicted"/>
<dbReference type="PANTHER" id="PTHR18896">
    <property type="entry name" value="PHOSPHOLIPASE D"/>
    <property type="match status" value="1"/>
</dbReference>
<gene>
    <name evidence="12" type="ORF">IC63_07295</name>
</gene>
<dbReference type="GO" id="GO:0004630">
    <property type="term" value="F:phospholipase D activity"/>
    <property type="evidence" value="ECO:0007669"/>
    <property type="project" value="UniProtKB-EC"/>
</dbReference>
<evidence type="ECO:0000256" key="7">
    <source>
        <dbReference type="ARBA" id="ARBA00022801"/>
    </source>
</evidence>
<dbReference type="Proteomes" id="UP000029917">
    <property type="component" value="Unassembled WGS sequence"/>
</dbReference>
<keyword evidence="10" id="KW-0472">Membrane</keyword>
<feature type="non-terminal residue" evidence="12">
    <location>
        <position position="1"/>
    </location>
</feature>
<dbReference type="SMART" id="SM00155">
    <property type="entry name" value="PLDc"/>
    <property type="match status" value="1"/>
</dbReference>
<keyword evidence="10" id="KW-0812">Transmembrane</keyword>
<evidence type="ECO:0000256" key="10">
    <source>
        <dbReference type="SAM" id="Phobius"/>
    </source>
</evidence>
<evidence type="ECO:0000313" key="12">
    <source>
        <dbReference type="EMBL" id="KGJ07837.1"/>
    </source>
</evidence>
<dbReference type="PANTHER" id="PTHR18896:SF76">
    <property type="entry name" value="PHOSPHOLIPASE"/>
    <property type="match status" value="1"/>
</dbReference>
<keyword evidence="7" id="KW-0378">Hydrolase</keyword>
<dbReference type="GO" id="GO:0009395">
    <property type="term" value="P:phospholipid catabolic process"/>
    <property type="evidence" value="ECO:0007669"/>
    <property type="project" value="TreeGrafter"/>
</dbReference>
<organism evidence="12 13">
    <name type="scientific">Paracoccus sphaerophysae</name>
    <dbReference type="NCBI Taxonomy" id="690417"/>
    <lineage>
        <taxon>Bacteria</taxon>
        <taxon>Pseudomonadati</taxon>
        <taxon>Pseudomonadota</taxon>
        <taxon>Alphaproteobacteria</taxon>
        <taxon>Rhodobacterales</taxon>
        <taxon>Paracoccaceae</taxon>
        <taxon>Paracoccus</taxon>
    </lineage>
</organism>
<dbReference type="PROSITE" id="PS50035">
    <property type="entry name" value="PLD"/>
    <property type="match status" value="1"/>
</dbReference>
<dbReference type="InterPro" id="IPR025202">
    <property type="entry name" value="PLD-like_dom"/>
</dbReference>